<feature type="transmembrane region" description="Helical" evidence="7">
    <location>
        <begin position="24"/>
        <end position="46"/>
    </location>
</feature>
<evidence type="ECO:0000256" key="5">
    <source>
        <dbReference type="ARBA" id="ARBA00022989"/>
    </source>
</evidence>
<keyword evidence="11" id="KW-1185">Reference proteome</keyword>
<evidence type="ECO:0000256" key="6">
    <source>
        <dbReference type="ARBA" id="ARBA00023136"/>
    </source>
</evidence>
<feature type="domain" description="ABC transporter" evidence="8">
    <location>
        <begin position="337"/>
        <end position="562"/>
    </location>
</feature>
<dbReference type="AlphaFoldDB" id="A0A1I2EPG5"/>
<dbReference type="InterPro" id="IPR039421">
    <property type="entry name" value="Type_1_exporter"/>
</dbReference>
<dbReference type="InterPro" id="IPR017871">
    <property type="entry name" value="ABC_transporter-like_CS"/>
</dbReference>
<feature type="transmembrane region" description="Helical" evidence="7">
    <location>
        <begin position="66"/>
        <end position="90"/>
    </location>
</feature>
<name>A0A1I2EPG5_9ACTN</name>
<evidence type="ECO:0000259" key="9">
    <source>
        <dbReference type="PROSITE" id="PS50929"/>
    </source>
</evidence>
<dbReference type="Pfam" id="PF00664">
    <property type="entry name" value="ABC_membrane"/>
    <property type="match status" value="1"/>
</dbReference>
<dbReference type="InterPro" id="IPR027417">
    <property type="entry name" value="P-loop_NTPase"/>
</dbReference>
<keyword evidence="4 10" id="KW-0067">ATP-binding</keyword>
<dbReference type="GO" id="GO:0005886">
    <property type="term" value="C:plasma membrane"/>
    <property type="evidence" value="ECO:0007669"/>
    <property type="project" value="UniProtKB-SubCell"/>
</dbReference>
<feature type="transmembrane region" description="Helical" evidence="7">
    <location>
        <begin position="124"/>
        <end position="146"/>
    </location>
</feature>
<reference evidence="10 11" key="1">
    <citation type="submission" date="2016-10" db="EMBL/GenBank/DDBJ databases">
        <authorList>
            <person name="de Groot N.N."/>
        </authorList>
    </citation>
    <scope>NUCLEOTIDE SEQUENCE [LARGE SCALE GENOMIC DNA]</scope>
    <source>
        <strain evidence="10 11">DSM 43019</strain>
    </source>
</reference>
<dbReference type="SUPFAM" id="SSF90123">
    <property type="entry name" value="ABC transporter transmembrane region"/>
    <property type="match status" value="1"/>
</dbReference>
<dbReference type="PROSITE" id="PS00211">
    <property type="entry name" value="ABC_TRANSPORTER_1"/>
    <property type="match status" value="1"/>
</dbReference>
<evidence type="ECO:0000259" key="8">
    <source>
        <dbReference type="PROSITE" id="PS50893"/>
    </source>
</evidence>
<keyword evidence="3" id="KW-0547">Nucleotide-binding</keyword>
<evidence type="ECO:0000256" key="2">
    <source>
        <dbReference type="ARBA" id="ARBA00022692"/>
    </source>
</evidence>
<feature type="transmembrane region" description="Helical" evidence="7">
    <location>
        <begin position="276"/>
        <end position="296"/>
    </location>
</feature>
<dbReference type="SUPFAM" id="SSF52540">
    <property type="entry name" value="P-loop containing nucleoside triphosphate hydrolases"/>
    <property type="match status" value="1"/>
</dbReference>
<dbReference type="InterPro" id="IPR011527">
    <property type="entry name" value="ABC1_TM_dom"/>
</dbReference>
<dbReference type="SMART" id="SM00382">
    <property type="entry name" value="AAA"/>
    <property type="match status" value="1"/>
</dbReference>
<feature type="domain" description="ABC transmembrane type-1" evidence="9">
    <location>
        <begin position="28"/>
        <end position="296"/>
    </location>
</feature>
<evidence type="ECO:0000256" key="3">
    <source>
        <dbReference type="ARBA" id="ARBA00022741"/>
    </source>
</evidence>
<dbReference type="Gene3D" id="3.40.50.300">
    <property type="entry name" value="P-loop containing nucleotide triphosphate hydrolases"/>
    <property type="match status" value="1"/>
</dbReference>
<dbReference type="InterPro" id="IPR036640">
    <property type="entry name" value="ABC1_TM_sf"/>
</dbReference>
<feature type="transmembrane region" description="Helical" evidence="7">
    <location>
        <begin position="152"/>
        <end position="177"/>
    </location>
</feature>
<accession>A0A1I2EPG5</accession>
<dbReference type="InterPro" id="IPR003439">
    <property type="entry name" value="ABC_transporter-like_ATP-bd"/>
</dbReference>
<evidence type="ECO:0000256" key="4">
    <source>
        <dbReference type="ARBA" id="ARBA00022840"/>
    </source>
</evidence>
<evidence type="ECO:0000313" key="11">
    <source>
        <dbReference type="Proteomes" id="UP000199645"/>
    </source>
</evidence>
<organism evidence="10 11">
    <name type="scientific">Actinoplanes philippinensis</name>
    <dbReference type="NCBI Taxonomy" id="35752"/>
    <lineage>
        <taxon>Bacteria</taxon>
        <taxon>Bacillati</taxon>
        <taxon>Actinomycetota</taxon>
        <taxon>Actinomycetes</taxon>
        <taxon>Micromonosporales</taxon>
        <taxon>Micromonosporaceae</taxon>
        <taxon>Actinoplanes</taxon>
    </lineage>
</organism>
<dbReference type="GO" id="GO:0140359">
    <property type="term" value="F:ABC-type transporter activity"/>
    <property type="evidence" value="ECO:0007669"/>
    <property type="project" value="InterPro"/>
</dbReference>
<dbReference type="GO" id="GO:0005524">
    <property type="term" value="F:ATP binding"/>
    <property type="evidence" value="ECO:0007669"/>
    <property type="project" value="UniProtKB-KW"/>
</dbReference>
<keyword evidence="6 7" id="KW-0472">Membrane</keyword>
<protein>
    <submittedName>
        <fullName evidence="10">ATP-binding cassette, subfamily B</fullName>
    </submittedName>
</protein>
<keyword evidence="5 7" id="KW-1133">Transmembrane helix</keyword>
<gene>
    <name evidence="10" type="ORF">SAMN05421541_104605</name>
</gene>
<dbReference type="InterPro" id="IPR003593">
    <property type="entry name" value="AAA+_ATPase"/>
</dbReference>
<dbReference type="Proteomes" id="UP000199645">
    <property type="component" value="Unassembled WGS sequence"/>
</dbReference>
<dbReference type="CDD" id="cd07346">
    <property type="entry name" value="ABC_6TM_exporters"/>
    <property type="match status" value="1"/>
</dbReference>
<dbReference type="GO" id="GO:0034040">
    <property type="term" value="F:ATPase-coupled lipid transmembrane transporter activity"/>
    <property type="evidence" value="ECO:0007669"/>
    <property type="project" value="TreeGrafter"/>
</dbReference>
<dbReference type="PANTHER" id="PTHR24221:SF654">
    <property type="entry name" value="ATP-BINDING CASSETTE SUB-FAMILY B MEMBER 6"/>
    <property type="match status" value="1"/>
</dbReference>
<dbReference type="STRING" id="35752.SAMN05421541_104605"/>
<feature type="transmembrane region" description="Helical" evidence="7">
    <location>
        <begin position="252"/>
        <end position="270"/>
    </location>
</feature>
<dbReference type="OrthoDB" id="9806127at2"/>
<comment type="subcellular location">
    <subcellularLocation>
        <location evidence="1">Cell membrane</location>
        <topology evidence="1">Multi-pass membrane protein</topology>
    </subcellularLocation>
</comment>
<keyword evidence="2 7" id="KW-0812">Transmembrane</keyword>
<dbReference type="GO" id="GO:0016887">
    <property type="term" value="F:ATP hydrolysis activity"/>
    <property type="evidence" value="ECO:0007669"/>
    <property type="project" value="InterPro"/>
</dbReference>
<evidence type="ECO:0000256" key="1">
    <source>
        <dbReference type="ARBA" id="ARBA00004651"/>
    </source>
</evidence>
<dbReference type="EMBL" id="FONV01000004">
    <property type="protein sequence ID" value="SFE94348.1"/>
    <property type="molecule type" value="Genomic_DNA"/>
</dbReference>
<dbReference type="Pfam" id="PF00005">
    <property type="entry name" value="ABC_tran"/>
    <property type="match status" value="1"/>
</dbReference>
<dbReference type="Gene3D" id="1.20.1560.10">
    <property type="entry name" value="ABC transporter type 1, transmembrane domain"/>
    <property type="match status" value="1"/>
</dbReference>
<dbReference type="PROSITE" id="PS50929">
    <property type="entry name" value="ABC_TM1F"/>
    <property type="match status" value="1"/>
</dbReference>
<dbReference type="PROSITE" id="PS50893">
    <property type="entry name" value="ABC_TRANSPORTER_2"/>
    <property type="match status" value="1"/>
</dbReference>
<evidence type="ECO:0000313" key="10">
    <source>
        <dbReference type="EMBL" id="SFE94348.1"/>
    </source>
</evidence>
<dbReference type="RefSeq" id="WP_093613534.1">
    <property type="nucleotide sequence ID" value="NZ_BOMT01000096.1"/>
</dbReference>
<sequence>MTREPARWAREGDRLLLRCTRDMAGWAAALILAQLTAAVLALLTPYLLAAAVDAALGRTGSAAVPALLGCLAAGAVAGTVNTVAEAACTARGTRVLRRRLLDHALTLGVRGSWRFGTGDLTSRLVVSAAGTPPVVTAATGSVIGALTSIGGLVALCLVDWRCAAAFLLAAPVAAILLRRFITDTSALFTDYQAHQAEIAGRLGDALAGARTIRAAGTLGREVERVLAPLPALRAAGEGSWAAQRRVGWQTTLFIAVIEVVVLAVAGFGVAGGRITAGQFFAAAAYVTVALGMVAQIEAFQGIGYARSAARRVAEVLARPAVTAPAPPEPPPPGPGAVRARGVTVLGDDDAPILRDVDLDVPAGSTVALVGRTGAGKTTLAYTLGGLLAPDRGTVLLDGNRPAPPAVAYAFASPRLCGGTIGTAISFGRPAATSADVRRAAAYARIDGFVERLPDGYATPVADLALSGGEAQRLGLARAFAQQARLLILDDATSGVDAVTESQIAGALTGPAGGRSRVVVTRRAGTAARADLVAWLDDGRIRAVAPHRDLWHDPEYRAVFTAGAGAPR</sequence>
<proteinExistence type="predicted"/>
<dbReference type="PANTHER" id="PTHR24221">
    <property type="entry name" value="ATP-BINDING CASSETTE SUB-FAMILY B"/>
    <property type="match status" value="1"/>
</dbReference>
<evidence type="ECO:0000256" key="7">
    <source>
        <dbReference type="SAM" id="Phobius"/>
    </source>
</evidence>